<dbReference type="AlphaFoldDB" id="A0AAW9TAJ0"/>
<dbReference type="EMBL" id="VZCR01000006">
    <property type="protein sequence ID" value="MQN30485.1"/>
    <property type="molecule type" value="Genomic_DNA"/>
</dbReference>
<organism evidence="2 3">
    <name type="scientific">Segatella copri</name>
    <dbReference type="NCBI Taxonomy" id="165179"/>
    <lineage>
        <taxon>Bacteria</taxon>
        <taxon>Pseudomonadati</taxon>
        <taxon>Bacteroidota</taxon>
        <taxon>Bacteroidia</taxon>
        <taxon>Bacteroidales</taxon>
        <taxon>Prevotellaceae</taxon>
        <taxon>Segatella</taxon>
    </lineage>
</organism>
<accession>A0AAW9TAJ0</accession>
<dbReference type="Proteomes" id="UP000420707">
    <property type="component" value="Unassembled WGS sequence"/>
</dbReference>
<proteinExistence type="predicted"/>
<reference evidence="3" key="1">
    <citation type="submission" date="2019-09" db="EMBL/GenBank/DDBJ databases">
        <title>Distinct polysaccharide growth profiles of human intestinal Prevotella copri isolates.</title>
        <authorList>
            <person name="Fehlner-Peach H."/>
            <person name="Magnabosco C."/>
            <person name="Raghavan V."/>
            <person name="Scher J.U."/>
            <person name="Tett A."/>
            <person name="Cox L.M."/>
            <person name="Gottsegen C."/>
            <person name="Watters A."/>
            <person name="Wiltshire- Gordon J.D."/>
            <person name="Segata N."/>
            <person name="Bonneau R."/>
            <person name="Littman D.R."/>
        </authorList>
    </citation>
    <scope>NUCLEOTIDE SEQUENCE [LARGE SCALE GENOMIC DNA]</scope>
    <source>
        <strain evidence="3">iAP146</strain>
    </source>
</reference>
<gene>
    <name evidence="2" type="ORF">F7D90_00650</name>
</gene>
<protein>
    <submittedName>
        <fullName evidence="2">DUF262 domain-containing protein</fullName>
    </submittedName>
</protein>
<name>A0AAW9TAJ0_9BACT</name>
<evidence type="ECO:0000313" key="2">
    <source>
        <dbReference type="EMBL" id="MQN30485.1"/>
    </source>
</evidence>
<dbReference type="Pfam" id="PF03235">
    <property type="entry name" value="GmrSD_N"/>
    <property type="match status" value="1"/>
</dbReference>
<evidence type="ECO:0000259" key="1">
    <source>
        <dbReference type="Pfam" id="PF03235"/>
    </source>
</evidence>
<dbReference type="InterPro" id="IPR004919">
    <property type="entry name" value="GmrSD_N"/>
</dbReference>
<evidence type="ECO:0000313" key="3">
    <source>
        <dbReference type="Proteomes" id="UP000420707"/>
    </source>
</evidence>
<sequence length="856" mass="100836">MSETYTFRSIFSKPISYAKDEDPIVISKVIIPRIQRPYAQGRLGEAETKIRNSFLKDIFKYLTSENDAIMDFHFIYGSIKNIEDITNQKEYILELLDGQQRFTTLFLLHWFLLNKEKRQNTEVAESIVHALKSFTYETRATTTAFCQSLAQYSCSLEDEKPSVCIRRARWYYHNFDKDSTIAGMLVMLDAMNEEYNKTENNNLLEKTERLQFYVLPLMQYNLSEELYMKMNARGLPLSVFDNFKAEFTGALRKCKTLTEEKVDLEGGIQNELISHEESISLKLDAKWIDLFWNKNKSNSDESYMRFFSRFFAYRYMIDSDVAAKEMTSKELPIYSFYTLSESKKNENVYLGFDEYEKVLTNHPEYFTALEKVLDTLCSHKEEIAKSLTPAWGKEKEENFFLDSTATFSQTLLVVFGAICEFILCYEDWEADIYQKWMRIVWNIIENTNIDSLIPATNTLRNLSNFTKAVASNQHKASTFYDLKSRAKCNNSFFEAVAASKEIGSWPRPFQEEIEKAKRIAENPDWLTVFQSVEVNPFIKGTTCFFYEEGMPIEVFCKNCECIQEMFDKEGISPYYRKNHVLLRAINSNLYEWDGQLENRYVTEDSEPKKFLKTFLINEPIIRKMLIAAFKNANNKEEITFFLEEYIKSNIVSLNGLENWDLQLAIAHNILCQDIRLYDWMTSQKAPVCISWFKGHIAVAIPRVWYDRYLIDSERDAIAQKLKDDFSMEYWEDETKHTYLSDFEETGHYKGEDLFMFASLSDKEDYSMNCWFKNYHEIRIFIQCPSQKKCKELEKLLLEGTIYDDERNCLYFDTDMDGNLMASFHYFSISDYSPIKKRLEEIWDKVESAVKKLTNNK</sequence>
<comment type="caution">
    <text evidence="2">The sequence shown here is derived from an EMBL/GenBank/DDBJ whole genome shotgun (WGS) entry which is preliminary data.</text>
</comment>
<dbReference type="RefSeq" id="WP_153086664.1">
    <property type="nucleotide sequence ID" value="NZ_VZAM01000090.1"/>
</dbReference>
<feature type="domain" description="GmrSD restriction endonucleases N-terminal" evidence="1">
    <location>
        <begin position="29"/>
        <end position="247"/>
    </location>
</feature>